<dbReference type="Gene3D" id="3.30.160.60">
    <property type="entry name" value="Classic Zinc Finger"/>
    <property type="match status" value="1"/>
</dbReference>
<keyword evidence="2 4" id="KW-0863">Zinc-finger</keyword>
<evidence type="ECO:0000256" key="4">
    <source>
        <dbReference type="PROSITE-ProRule" id="PRU00024"/>
    </source>
</evidence>
<dbReference type="SMART" id="SM00184">
    <property type="entry name" value="RING"/>
    <property type="match status" value="1"/>
</dbReference>
<dbReference type="PROSITE" id="PS50188">
    <property type="entry name" value="B302_SPRY"/>
    <property type="match status" value="1"/>
</dbReference>
<dbReference type="PANTHER" id="PTHR24103">
    <property type="entry name" value="E3 UBIQUITIN-PROTEIN LIGASE TRIM"/>
    <property type="match status" value="1"/>
</dbReference>
<dbReference type="Gene3D" id="3.30.40.10">
    <property type="entry name" value="Zinc/RING finger domain, C3HC4 (zinc finger)"/>
    <property type="match status" value="1"/>
</dbReference>
<evidence type="ECO:0000259" key="7">
    <source>
        <dbReference type="PROSITE" id="PS50188"/>
    </source>
</evidence>
<dbReference type="InterPro" id="IPR043136">
    <property type="entry name" value="B30.2/SPRY_sf"/>
</dbReference>
<evidence type="ECO:0000259" key="6">
    <source>
        <dbReference type="PROSITE" id="PS50119"/>
    </source>
</evidence>
<evidence type="ECO:0000313" key="9">
    <source>
        <dbReference type="Proteomes" id="UP000823561"/>
    </source>
</evidence>
<dbReference type="PRINTS" id="PR01407">
    <property type="entry name" value="BUTYPHLNCDUF"/>
</dbReference>
<dbReference type="InterPro" id="IPR001841">
    <property type="entry name" value="Znf_RING"/>
</dbReference>
<keyword evidence="3" id="KW-0862">Zinc</keyword>
<feature type="domain" description="B box-type" evidence="6">
    <location>
        <begin position="108"/>
        <end position="149"/>
    </location>
</feature>
<evidence type="ECO:0000256" key="2">
    <source>
        <dbReference type="ARBA" id="ARBA00022771"/>
    </source>
</evidence>
<proteinExistence type="predicted"/>
<dbReference type="PROSITE" id="PS00518">
    <property type="entry name" value="ZF_RING_1"/>
    <property type="match status" value="1"/>
</dbReference>
<dbReference type="PROSITE" id="PS50089">
    <property type="entry name" value="ZF_RING_2"/>
    <property type="match status" value="1"/>
</dbReference>
<dbReference type="GO" id="GO:0008270">
    <property type="term" value="F:zinc ion binding"/>
    <property type="evidence" value="ECO:0007669"/>
    <property type="project" value="UniProtKB-KW"/>
</dbReference>
<dbReference type="Pfam" id="PF00643">
    <property type="entry name" value="zf-B_box"/>
    <property type="match status" value="1"/>
</dbReference>
<feature type="domain" description="RING-type" evidence="5">
    <location>
        <begin position="38"/>
        <end position="78"/>
    </location>
</feature>
<dbReference type="Gene3D" id="2.60.120.920">
    <property type="match status" value="1"/>
</dbReference>
<evidence type="ECO:0000313" key="8">
    <source>
        <dbReference type="EMBL" id="KAG5270782.1"/>
    </source>
</evidence>
<comment type="caution">
    <text evidence="8">The sequence shown here is derived from an EMBL/GenBank/DDBJ whole genome shotgun (WGS) entry which is preliminary data.</text>
</comment>
<dbReference type="InterPro" id="IPR003879">
    <property type="entry name" value="Butyrophylin_SPRY"/>
</dbReference>
<accession>A0AAV6G9K4</accession>
<dbReference type="InterPro" id="IPR006574">
    <property type="entry name" value="PRY"/>
</dbReference>
<sequence>MNILVGEKFQFQFERKRKDVIMASESIETSRLEDEISCSICYGIYKNPVLLSCSHSFCKECVQELWSKTATQECPLCRRKSSKEFPPLNLALKQVCELILKGKAQIGVSKALCPLHGENLKLYCKQDDQAVCVDCIGSGQHQNHDVCRFNAVVEERKEKLMTDLKPLKEKIDNLDKLKRGCDGTATFLKKQTDKTEAVIKSEFEKLHRFLYEEESARIASLRKEEQQKSLMLQDSVKTITSKLASLSAVIESIEREMDIPDMEFLQNFKKIKTRLRLEQGSDGVSQTFVMAEPAKRSRKVQCTLDEPDSIPVPLIDISKHLSALKFSVWEKMLGSIQHSPVTLDPSSAHPQLALTDELSSVHYSIRGKSLPSNPERFDLYVFVLGCEGYSQGVHSWEVEVGNKPNCRIGVARESVPRKGNFTVCPKEGFYTIILRKRELRAGTCPETRLEYDRKPQRIRIQLDCDKGEVTFSDPSEGTHIYTFKDTFTEKMFPLFGPSKDSAQLRICPKGVYVQHER</sequence>
<dbReference type="SMART" id="SM00449">
    <property type="entry name" value="SPRY"/>
    <property type="match status" value="1"/>
</dbReference>
<dbReference type="Pfam" id="PF13765">
    <property type="entry name" value="PRY"/>
    <property type="match status" value="1"/>
</dbReference>
<keyword evidence="9" id="KW-1185">Reference proteome</keyword>
<dbReference type="PROSITE" id="PS50119">
    <property type="entry name" value="ZF_BBOX"/>
    <property type="match status" value="1"/>
</dbReference>
<dbReference type="SUPFAM" id="SSF49899">
    <property type="entry name" value="Concanavalin A-like lectins/glucanases"/>
    <property type="match status" value="1"/>
</dbReference>
<dbReference type="Pfam" id="PF13920">
    <property type="entry name" value="zf-C3HC4_3"/>
    <property type="match status" value="1"/>
</dbReference>
<dbReference type="InterPro" id="IPR013320">
    <property type="entry name" value="ConA-like_dom_sf"/>
</dbReference>
<dbReference type="AlphaFoldDB" id="A0AAV6G9K4"/>
<evidence type="ECO:0000259" key="5">
    <source>
        <dbReference type="PROSITE" id="PS50089"/>
    </source>
</evidence>
<name>A0AAV6G9K4_9TELE</name>
<dbReference type="EMBL" id="JADWDJ010000013">
    <property type="protein sequence ID" value="KAG5270782.1"/>
    <property type="molecule type" value="Genomic_DNA"/>
</dbReference>
<dbReference type="InterPro" id="IPR000315">
    <property type="entry name" value="Znf_B-box"/>
</dbReference>
<dbReference type="InterPro" id="IPR013083">
    <property type="entry name" value="Znf_RING/FYVE/PHD"/>
</dbReference>
<dbReference type="SMART" id="SM00336">
    <property type="entry name" value="BBOX"/>
    <property type="match status" value="1"/>
</dbReference>
<reference evidence="8" key="1">
    <citation type="submission" date="2020-10" db="EMBL/GenBank/DDBJ databases">
        <title>Chromosome-scale genome assembly of the Allis shad, Alosa alosa.</title>
        <authorList>
            <person name="Margot Z."/>
            <person name="Christophe K."/>
            <person name="Cabau C."/>
            <person name="Louis A."/>
            <person name="Berthelot C."/>
            <person name="Parey E."/>
            <person name="Roest Crollius H."/>
            <person name="Montfort J."/>
            <person name="Robinson-Rechavi M."/>
            <person name="Bucao C."/>
            <person name="Bouchez O."/>
            <person name="Gislard M."/>
            <person name="Lluch J."/>
            <person name="Milhes M."/>
            <person name="Lampietro C."/>
            <person name="Lopez Roques C."/>
            <person name="Donnadieu C."/>
            <person name="Braasch I."/>
            <person name="Desvignes T."/>
            <person name="Postlethwait J."/>
            <person name="Bobe J."/>
            <person name="Guiguen Y."/>
        </authorList>
    </citation>
    <scope>NUCLEOTIDE SEQUENCE</scope>
    <source>
        <strain evidence="8">M-15738</strain>
        <tissue evidence="8">Blood</tissue>
    </source>
</reference>
<dbReference type="FunFam" id="2.60.120.920:FF:000004">
    <property type="entry name" value="Butyrophilin subfamily 1 member A1"/>
    <property type="match status" value="1"/>
</dbReference>
<dbReference type="Proteomes" id="UP000823561">
    <property type="component" value="Chromosome 13"/>
</dbReference>
<organism evidence="8 9">
    <name type="scientific">Alosa alosa</name>
    <name type="common">allis shad</name>
    <dbReference type="NCBI Taxonomy" id="278164"/>
    <lineage>
        <taxon>Eukaryota</taxon>
        <taxon>Metazoa</taxon>
        <taxon>Chordata</taxon>
        <taxon>Craniata</taxon>
        <taxon>Vertebrata</taxon>
        <taxon>Euteleostomi</taxon>
        <taxon>Actinopterygii</taxon>
        <taxon>Neopterygii</taxon>
        <taxon>Teleostei</taxon>
        <taxon>Clupei</taxon>
        <taxon>Clupeiformes</taxon>
        <taxon>Clupeoidei</taxon>
        <taxon>Clupeidae</taxon>
        <taxon>Alosa</taxon>
    </lineage>
</organism>
<dbReference type="CDD" id="cd19756">
    <property type="entry name" value="Bbox2"/>
    <property type="match status" value="1"/>
</dbReference>
<dbReference type="CDD" id="cd12893">
    <property type="entry name" value="SPRY_PRY_TRIM35"/>
    <property type="match status" value="1"/>
</dbReference>
<dbReference type="InterPro" id="IPR050143">
    <property type="entry name" value="TRIM/RBCC"/>
</dbReference>
<dbReference type="InterPro" id="IPR003877">
    <property type="entry name" value="SPRY_dom"/>
</dbReference>
<feature type="domain" description="B30.2/SPRY" evidence="7">
    <location>
        <begin position="321"/>
        <end position="513"/>
    </location>
</feature>
<dbReference type="InterPro" id="IPR001870">
    <property type="entry name" value="B30.2/SPRY"/>
</dbReference>
<dbReference type="SUPFAM" id="SSF57850">
    <property type="entry name" value="RING/U-box"/>
    <property type="match status" value="1"/>
</dbReference>
<dbReference type="SUPFAM" id="SSF57845">
    <property type="entry name" value="B-box zinc-binding domain"/>
    <property type="match status" value="1"/>
</dbReference>
<dbReference type="InterPro" id="IPR017907">
    <property type="entry name" value="Znf_RING_CS"/>
</dbReference>
<gene>
    <name evidence="8" type="ORF">AALO_G00172250</name>
</gene>
<dbReference type="Pfam" id="PF00622">
    <property type="entry name" value="SPRY"/>
    <property type="match status" value="1"/>
</dbReference>
<protein>
    <submittedName>
        <fullName evidence="8">Uncharacterized protein</fullName>
    </submittedName>
</protein>
<evidence type="ECO:0000256" key="1">
    <source>
        <dbReference type="ARBA" id="ARBA00022723"/>
    </source>
</evidence>
<dbReference type="SMART" id="SM00589">
    <property type="entry name" value="PRY"/>
    <property type="match status" value="1"/>
</dbReference>
<keyword evidence="1" id="KW-0479">Metal-binding</keyword>
<evidence type="ECO:0000256" key="3">
    <source>
        <dbReference type="ARBA" id="ARBA00022833"/>
    </source>
</evidence>